<feature type="transmembrane region" description="Helical" evidence="8">
    <location>
        <begin position="158"/>
        <end position="181"/>
    </location>
</feature>
<evidence type="ECO:0000256" key="5">
    <source>
        <dbReference type="ARBA" id="ARBA00022989"/>
    </source>
</evidence>
<dbReference type="SUPFAM" id="SSF103473">
    <property type="entry name" value="MFS general substrate transporter"/>
    <property type="match status" value="1"/>
</dbReference>
<dbReference type="InterPro" id="IPR020846">
    <property type="entry name" value="MFS_dom"/>
</dbReference>
<dbReference type="PANTHER" id="PTHR48022:SF13">
    <property type="entry name" value="MAJOR FACILITATOR SUPERFAMILY (MFS) PROFILE DOMAIN-CONTAINING PROTEIN"/>
    <property type="match status" value="1"/>
</dbReference>
<dbReference type="InterPro" id="IPR005828">
    <property type="entry name" value="MFS_sugar_transport-like"/>
</dbReference>
<evidence type="ECO:0000256" key="8">
    <source>
        <dbReference type="SAM" id="Phobius"/>
    </source>
</evidence>
<keyword evidence="3 7" id="KW-0813">Transport</keyword>
<evidence type="ECO:0000256" key="1">
    <source>
        <dbReference type="ARBA" id="ARBA00004141"/>
    </source>
</evidence>
<keyword evidence="4 8" id="KW-0812">Transmembrane</keyword>
<dbReference type="GO" id="GO:0016020">
    <property type="term" value="C:membrane"/>
    <property type="evidence" value="ECO:0007669"/>
    <property type="project" value="UniProtKB-SubCell"/>
</dbReference>
<feature type="transmembrane region" description="Helical" evidence="8">
    <location>
        <begin position="314"/>
        <end position="336"/>
    </location>
</feature>
<reference evidence="10 11" key="1">
    <citation type="submission" date="2018-05" db="EMBL/GenBank/DDBJ databases">
        <title>Genome sequencing and assembly of the regulated plant pathogen Lachnellula willkommii and related sister species for the development of diagnostic species identification markers.</title>
        <authorList>
            <person name="Giroux E."/>
            <person name="Bilodeau G."/>
        </authorList>
    </citation>
    <scope>NUCLEOTIDE SEQUENCE [LARGE SCALE GENOMIC DNA]</scope>
    <source>
        <strain evidence="10 11">CBS 268.59</strain>
    </source>
</reference>
<dbReference type="AlphaFoldDB" id="A0A8T9CB55"/>
<name>A0A8T9CB55_9HELO</name>
<accession>A0A8T9CB55</accession>
<evidence type="ECO:0000256" key="3">
    <source>
        <dbReference type="ARBA" id="ARBA00022448"/>
    </source>
</evidence>
<comment type="subcellular location">
    <subcellularLocation>
        <location evidence="1">Membrane</location>
        <topology evidence="1">Multi-pass membrane protein</topology>
    </subcellularLocation>
</comment>
<dbReference type="EMBL" id="QGMK01000751">
    <property type="protein sequence ID" value="TVY78496.1"/>
    <property type="molecule type" value="Genomic_DNA"/>
</dbReference>
<dbReference type="Gene3D" id="1.20.1250.20">
    <property type="entry name" value="MFS general substrate transporter like domains"/>
    <property type="match status" value="1"/>
</dbReference>
<dbReference type="PANTHER" id="PTHR48022">
    <property type="entry name" value="PLASTIDIC GLUCOSE TRANSPORTER 4"/>
    <property type="match status" value="1"/>
</dbReference>
<evidence type="ECO:0000256" key="4">
    <source>
        <dbReference type="ARBA" id="ARBA00022692"/>
    </source>
</evidence>
<feature type="transmembrane region" description="Helical" evidence="8">
    <location>
        <begin position="134"/>
        <end position="152"/>
    </location>
</feature>
<feature type="transmembrane region" description="Helical" evidence="8">
    <location>
        <begin position="381"/>
        <end position="401"/>
    </location>
</feature>
<keyword evidence="5 8" id="KW-1133">Transmembrane helix</keyword>
<dbReference type="InterPro" id="IPR003663">
    <property type="entry name" value="Sugar/inositol_transpt"/>
</dbReference>
<protein>
    <submittedName>
        <fullName evidence="10">Lactose permease</fullName>
    </submittedName>
</protein>
<dbReference type="Proteomes" id="UP000469558">
    <property type="component" value="Unassembled WGS sequence"/>
</dbReference>
<evidence type="ECO:0000256" key="6">
    <source>
        <dbReference type="ARBA" id="ARBA00023136"/>
    </source>
</evidence>
<dbReference type="PROSITE" id="PS50850">
    <property type="entry name" value="MFS"/>
    <property type="match status" value="1"/>
</dbReference>
<evidence type="ECO:0000313" key="10">
    <source>
        <dbReference type="EMBL" id="TVY78496.1"/>
    </source>
</evidence>
<gene>
    <name evidence="10" type="primary">LAC12_5</name>
    <name evidence="10" type="ORF">LSUE1_G006904</name>
</gene>
<dbReference type="InterPro" id="IPR036259">
    <property type="entry name" value="MFS_trans_sf"/>
</dbReference>
<feature type="transmembrane region" description="Helical" evidence="8">
    <location>
        <begin position="193"/>
        <end position="213"/>
    </location>
</feature>
<proteinExistence type="inferred from homology"/>
<feature type="domain" description="Major facilitator superfamily (MFS) profile" evidence="9">
    <location>
        <begin position="64"/>
        <end position="506"/>
    </location>
</feature>
<dbReference type="InterPro" id="IPR050360">
    <property type="entry name" value="MFS_Sugar_Transporters"/>
</dbReference>
<feature type="transmembrane region" description="Helical" evidence="8">
    <location>
        <begin position="56"/>
        <end position="77"/>
    </location>
</feature>
<dbReference type="FunFam" id="1.20.1250.20:FF:000134">
    <property type="entry name" value="MFS sugar transporter protein"/>
    <property type="match status" value="1"/>
</dbReference>
<feature type="transmembrane region" description="Helical" evidence="8">
    <location>
        <begin position="225"/>
        <end position="244"/>
    </location>
</feature>
<evidence type="ECO:0000259" key="9">
    <source>
        <dbReference type="PROSITE" id="PS50850"/>
    </source>
</evidence>
<dbReference type="OrthoDB" id="6133115at2759"/>
<comment type="caution">
    <text evidence="10">The sequence shown here is derived from an EMBL/GenBank/DDBJ whole genome shotgun (WGS) entry which is preliminary data.</text>
</comment>
<organism evidence="10 11">
    <name type="scientific">Lachnellula suecica</name>
    <dbReference type="NCBI Taxonomy" id="602035"/>
    <lineage>
        <taxon>Eukaryota</taxon>
        <taxon>Fungi</taxon>
        <taxon>Dikarya</taxon>
        <taxon>Ascomycota</taxon>
        <taxon>Pezizomycotina</taxon>
        <taxon>Leotiomycetes</taxon>
        <taxon>Helotiales</taxon>
        <taxon>Lachnaceae</taxon>
        <taxon>Lachnellula</taxon>
    </lineage>
</organism>
<feature type="transmembrane region" description="Helical" evidence="8">
    <location>
        <begin position="413"/>
        <end position="432"/>
    </location>
</feature>
<sequence length="543" mass="59400">MNILNVFSFQQGVMAEEKIPNGQVLGTVEPDSEAASISNEALASALLKERPDTFSWAALQLYSVCLIGFFSCTMNGYNGSLINNLLANESFLAYYQGSNSGVWSALVTSMYQFGILAAFPFAGPAVDTWGRRPGLLMGCACIIVGTVVQGTSTHIHAFMGGSFLLGFGISISSTAGPTYIVEISHPARRGIVTAIYHTFWFTGSIAASAAARGTASLAGNASWRIIIWLQLLVSGLITLFVMVLPESPRWLYVNNQKTKAKQMLVKYHGNGNENSEWVHLQLSEYDGYLQMNGADKRWWDYRALFRDKSSVYRLYCNCIISIFSQWMGNAVLGYFMSAVLQLVGYTGVIQQLNLILINNAQEFGWAILGSLFVDKLGRRPLLLFANIGCSLAWAGMTITTYQTASSGGATNTGAAQGALAMVFIFSAIYCFGMTPLQSLYPVEVLSFEMRAKGMALSNFVIGGAGLLNQFAWPIALDHIGWATYMIFSIWCAIQAVVIYFTIVETKNRTLEELDDIFNSPNPVKASMRKRRVATDQVMLGGTA</sequence>
<dbReference type="GO" id="GO:0005351">
    <property type="term" value="F:carbohydrate:proton symporter activity"/>
    <property type="evidence" value="ECO:0007669"/>
    <property type="project" value="TreeGrafter"/>
</dbReference>
<feature type="transmembrane region" description="Helical" evidence="8">
    <location>
        <begin position="481"/>
        <end position="502"/>
    </location>
</feature>
<dbReference type="NCBIfam" id="TIGR00879">
    <property type="entry name" value="SP"/>
    <property type="match status" value="1"/>
</dbReference>
<feature type="transmembrane region" description="Helical" evidence="8">
    <location>
        <begin position="102"/>
        <end position="122"/>
    </location>
</feature>
<dbReference type="PROSITE" id="PS00216">
    <property type="entry name" value="SUGAR_TRANSPORT_1"/>
    <property type="match status" value="1"/>
</dbReference>
<feature type="transmembrane region" description="Helical" evidence="8">
    <location>
        <begin position="453"/>
        <end position="475"/>
    </location>
</feature>
<evidence type="ECO:0000256" key="2">
    <source>
        <dbReference type="ARBA" id="ARBA00010992"/>
    </source>
</evidence>
<keyword evidence="6 8" id="KW-0472">Membrane</keyword>
<keyword evidence="11" id="KW-1185">Reference proteome</keyword>
<dbReference type="Pfam" id="PF00083">
    <property type="entry name" value="Sugar_tr"/>
    <property type="match status" value="1"/>
</dbReference>
<dbReference type="InterPro" id="IPR005829">
    <property type="entry name" value="Sugar_transporter_CS"/>
</dbReference>
<evidence type="ECO:0000313" key="11">
    <source>
        <dbReference type="Proteomes" id="UP000469558"/>
    </source>
</evidence>
<comment type="similarity">
    <text evidence="2 7">Belongs to the major facilitator superfamily. Sugar transporter (TC 2.A.1.1) family.</text>
</comment>
<evidence type="ECO:0000256" key="7">
    <source>
        <dbReference type="RuleBase" id="RU003346"/>
    </source>
</evidence>